<evidence type="ECO:0000256" key="2">
    <source>
        <dbReference type="SAM" id="MobiDB-lite"/>
    </source>
</evidence>
<evidence type="ECO:0000313" key="5">
    <source>
        <dbReference type="Proteomes" id="UP000824151"/>
    </source>
</evidence>
<dbReference type="SUPFAM" id="SSF63817">
    <property type="entry name" value="Sortase"/>
    <property type="match status" value="1"/>
</dbReference>
<gene>
    <name evidence="4" type="ORF">H9871_11350</name>
</gene>
<evidence type="ECO:0000256" key="1">
    <source>
        <dbReference type="ARBA" id="ARBA00022801"/>
    </source>
</evidence>
<keyword evidence="1" id="KW-0378">Hydrolase</keyword>
<proteinExistence type="predicted"/>
<feature type="compositionally biased region" description="Basic and acidic residues" evidence="2">
    <location>
        <begin position="66"/>
        <end position="80"/>
    </location>
</feature>
<dbReference type="AlphaFoldDB" id="A0A9D1UUP4"/>
<feature type="region of interest" description="Disordered" evidence="2">
    <location>
        <begin position="33"/>
        <end position="110"/>
    </location>
</feature>
<dbReference type="InterPro" id="IPR005754">
    <property type="entry name" value="Sortase"/>
</dbReference>
<dbReference type="InterPro" id="IPR023365">
    <property type="entry name" value="Sortase_dom-sf"/>
</dbReference>
<dbReference type="Gene3D" id="2.40.260.10">
    <property type="entry name" value="Sortase"/>
    <property type="match status" value="1"/>
</dbReference>
<sequence>MVSPVVSARHRTSRYAAITAGALLLGSLAGCADAAPEEGPEGHAVGVPERGAATGGDSSPEGAGNPRDDPIDSRSDRQDPETTADASHGEALELDDAAAPSPGIDPTQLSIPSLDLEAENLVDLGIAEDGTMEVPEDWDAVGWFTDGGAPGGPGPTVLAGHVDSTTGPAVFYDLNRLARGDAVEVTDEEDTVHEYVVDRVEEHAKSDFPTHDVFGASPQDELRLITCGGEFDTAANSHEENLIVFASPRGS</sequence>
<feature type="chain" id="PRO_5039388927" evidence="3">
    <location>
        <begin position="35"/>
        <end position="251"/>
    </location>
</feature>
<reference evidence="4" key="2">
    <citation type="submission" date="2021-04" db="EMBL/GenBank/DDBJ databases">
        <authorList>
            <person name="Gilroy R."/>
        </authorList>
    </citation>
    <scope>NUCLEOTIDE SEQUENCE</scope>
    <source>
        <strain evidence="4">ChiHejej3B27-3195</strain>
    </source>
</reference>
<keyword evidence="3" id="KW-0732">Signal</keyword>
<dbReference type="Proteomes" id="UP000824151">
    <property type="component" value="Unassembled WGS sequence"/>
</dbReference>
<evidence type="ECO:0000313" key="4">
    <source>
        <dbReference type="EMBL" id="HIX00723.1"/>
    </source>
</evidence>
<reference evidence="4" key="1">
    <citation type="journal article" date="2021" name="PeerJ">
        <title>Extensive microbial diversity within the chicken gut microbiome revealed by metagenomics and culture.</title>
        <authorList>
            <person name="Gilroy R."/>
            <person name="Ravi A."/>
            <person name="Getino M."/>
            <person name="Pursley I."/>
            <person name="Horton D.L."/>
            <person name="Alikhan N.F."/>
            <person name="Baker D."/>
            <person name="Gharbi K."/>
            <person name="Hall N."/>
            <person name="Watson M."/>
            <person name="Adriaenssens E.M."/>
            <person name="Foster-Nyarko E."/>
            <person name="Jarju S."/>
            <person name="Secka A."/>
            <person name="Antonio M."/>
            <person name="Oren A."/>
            <person name="Chaudhuri R.R."/>
            <person name="La Ragione R."/>
            <person name="Hildebrand F."/>
            <person name="Pallen M.J."/>
        </authorList>
    </citation>
    <scope>NUCLEOTIDE SEQUENCE</scope>
    <source>
        <strain evidence="4">ChiHejej3B27-3195</strain>
    </source>
</reference>
<protein>
    <submittedName>
        <fullName evidence="4">Class F sortase</fullName>
    </submittedName>
</protein>
<evidence type="ECO:0000256" key="3">
    <source>
        <dbReference type="SAM" id="SignalP"/>
    </source>
</evidence>
<dbReference type="EMBL" id="DXGD01000422">
    <property type="protein sequence ID" value="HIX00723.1"/>
    <property type="molecule type" value="Genomic_DNA"/>
</dbReference>
<name>A0A9D1UUP4_9MICC</name>
<dbReference type="InterPro" id="IPR042001">
    <property type="entry name" value="Sortase_F"/>
</dbReference>
<dbReference type="Pfam" id="PF04203">
    <property type="entry name" value="Sortase"/>
    <property type="match status" value="1"/>
</dbReference>
<comment type="caution">
    <text evidence="4">The sequence shown here is derived from an EMBL/GenBank/DDBJ whole genome shotgun (WGS) entry which is preliminary data.</text>
</comment>
<dbReference type="GO" id="GO:0016787">
    <property type="term" value="F:hydrolase activity"/>
    <property type="evidence" value="ECO:0007669"/>
    <property type="project" value="UniProtKB-KW"/>
</dbReference>
<feature type="signal peptide" evidence="3">
    <location>
        <begin position="1"/>
        <end position="34"/>
    </location>
</feature>
<accession>A0A9D1UUP4</accession>
<organism evidence="4 5">
    <name type="scientific">Candidatus Nesterenkonia stercoripullorum</name>
    <dbReference type="NCBI Taxonomy" id="2838701"/>
    <lineage>
        <taxon>Bacteria</taxon>
        <taxon>Bacillati</taxon>
        <taxon>Actinomycetota</taxon>
        <taxon>Actinomycetes</taxon>
        <taxon>Micrococcales</taxon>
        <taxon>Micrococcaceae</taxon>
        <taxon>Nesterenkonia</taxon>
    </lineage>
</organism>
<dbReference type="CDD" id="cd05829">
    <property type="entry name" value="Sortase_F"/>
    <property type="match status" value="1"/>
</dbReference>